<dbReference type="EnsemblFungi" id="CEF72829">
    <property type="protein sequence ID" value="CEF72829"/>
    <property type="gene ID" value="FGRRES_15084"/>
</dbReference>
<name>A0A098D1J6_GIBZE</name>
<dbReference type="AlphaFoldDB" id="A0A098D1J6"/>
<evidence type="ECO:0000256" key="1">
    <source>
        <dbReference type="SAM" id="MobiDB-lite"/>
    </source>
</evidence>
<reference evidence="3 4" key="2">
    <citation type="journal article" date="2010" name="Nature">
        <title>Comparative genomics reveals mobile pathogenicity chromosomes in Fusarium.</title>
        <authorList>
            <person name="Ma L.J."/>
            <person name="van der Does H.C."/>
            <person name="Borkovich K.A."/>
            <person name="Coleman J.J."/>
            <person name="Daboussi M.J."/>
            <person name="Di Pietro A."/>
            <person name="Dufresne M."/>
            <person name="Freitag M."/>
            <person name="Grabherr M."/>
            <person name="Henrissat B."/>
            <person name="Houterman P.M."/>
            <person name="Kang S."/>
            <person name="Shim W.B."/>
            <person name="Woloshuk C."/>
            <person name="Xie X."/>
            <person name="Xu J.R."/>
            <person name="Antoniw J."/>
            <person name="Baker S.E."/>
            <person name="Bluhm B.H."/>
            <person name="Breakspear A."/>
            <person name="Brown D.W."/>
            <person name="Butchko R.A."/>
            <person name="Chapman S."/>
            <person name="Coulson R."/>
            <person name="Coutinho P.M."/>
            <person name="Danchin E.G."/>
            <person name="Diener A."/>
            <person name="Gale L.R."/>
            <person name="Gardiner D.M."/>
            <person name="Goff S."/>
            <person name="Hammond-Kosack K.E."/>
            <person name="Hilburn K."/>
            <person name="Hua-Van A."/>
            <person name="Jonkers W."/>
            <person name="Kazan K."/>
            <person name="Kodira C.D."/>
            <person name="Koehrsen M."/>
            <person name="Kumar L."/>
            <person name="Lee Y.H."/>
            <person name="Li L."/>
            <person name="Manners J.M."/>
            <person name="Miranda-Saavedra D."/>
            <person name="Mukherjee M."/>
            <person name="Park G."/>
            <person name="Park J."/>
            <person name="Park S.Y."/>
            <person name="Proctor R.H."/>
            <person name="Regev A."/>
            <person name="Ruiz-Roldan M.C."/>
            <person name="Sain D."/>
            <person name="Sakthikumar S."/>
            <person name="Sykes S."/>
            <person name="Schwartz D.C."/>
            <person name="Turgeon B.G."/>
            <person name="Wapinski I."/>
            <person name="Yoder O."/>
            <person name="Young S."/>
            <person name="Zeng Q."/>
            <person name="Zhou S."/>
            <person name="Galagan J."/>
            <person name="Cuomo C.A."/>
            <person name="Kistler H.C."/>
            <person name="Rep M."/>
        </authorList>
    </citation>
    <scope>GENOME REANNOTATION</scope>
    <source>
        <strain evidence="4">ATCC MYA-4620 / CBS 123657 / FGSC 9075 / NRRL 31084 / PH-1</strain>
        <strain evidence="3">PH-1 / ATCC MYA-4620 / FGSC 9075 / NRRL 31084</strain>
    </source>
</reference>
<feature type="compositionally biased region" description="Polar residues" evidence="1">
    <location>
        <begin position="1"/>
        <end position="10"/>
    </location>
</feature>
<sequence length="74" mass="8207">MLRQSTTWPLQSRDHALSQDDTGATEQSGALCYACRALTWGDFILQRDETSGVPGCKAREPDLAGQTQTSRHRK</sequence>
<organism evidence="2 4">
    <name type="scientific">Gibberella zeae (strain ATCC MYA-4620 / CBS 123657 / FGSC 9075 / NRRL 31084 / PH-1)</name>
    <name type="common">Wheat head blight fungus</name>
    <name type="synonym">Fusarium graminearum</name>
    <dbReference type="NCBI Taxonomy" id="229533"/>
    <lineage>
        <taxon>Eukaryota</taxon>
        <taxon>Fungi</taxon>
        <taxon>Dikarya</taxon>
        <taxon>Ascomycota</taxon>
        <taxon>Pezizomycotina</taxon>
        <taxon>Sordariomycetes</taxon>
        <taxon>Hypocreomycetidae</taxon>
        <taxon>Hypocreales</taxon>
        <taxon>Nectriaceae</taxon>
        <taxon>Fusarium</taxon>
    </lineage>
</organism>
<evidence type="ECO:0000313" key="4">
    <source>
        <dbReference type="Proteomes" id="UP000070720"/>
    </source>
</evidence>
<dbReference type="InParanoid" id="A0A098D1J6"/>
<dbReference type="EMBL" id="HG970332">
    <property type="protein sequence ID" value="CEF72829.1"/>
    <property type="molecule type" value="Genomic_DNA"/>
</dbReference>
<reference evidence="3" key="4">
    <citation type="submission" date="2017-01" db="UniProtKB">
        <authorList>
            <consortium name="EnsemblFungi"/>
        </authorList>
    </citation>
    <scope>IDENTIFICATION</scope>
    <source>
        <strain evidence="3">PH-1 / ATCC MYA-4620 / FGSC 9075 / NRRL 31084</strain>
    </source>
</reference>
<feature type="region of interest" description="Disordered" evidence="1">
    <location>
        <begin position="1"/>
        <end position="23"/>
    </location>
</feature>
<feature type="compositionally biased region" description="Polar residues" evidence="1">
    <location>
        <begin position="65"/>
        <end position="74"/>
    </location>
</feature>
<protein>
    <submittedName>
        <fullName evidence="2">Chromosome 1, complete genome</fullName>
    </submittedName>
</protein>
<feature type="region of interest" description="Disordered" evidence="1">
    <location>
        <begin position="51"/>
        <end position="74"/>
    </location>
</feature>
<evidence type="ECO:0000313" key="2">
    <source>
        <dbReference type="EMBL" id="CEF72829.1"/>
    </source>
</evidence>
<dbReference type="Proteomes" id="UP000070720">
    <property type="component" value="Chromosome 1"/>
</dbReference>
<dbReference type="VEuPathDB" id="FungiDB:FGRAMPH1_01G02059"/>
<proteinExistence type="predicted"/>
<reference evidence="2 4" key="3">
    <citation type="journal article" date="2015" name="BMC Genomics">
        <title>The completed genome sequence of the pathogenic ascomycete fungus Fusarium graminearum.</title>
        <authorList>
            <person name="King R."/>
            <person name="Urban M."/>
            <person name="Hammond-Kosack M.C."/>
            <person name="Hassani-Pak K."/>
            <person name="Hammond-Kosack K.E."/>
        </authorList>
    </citation>
    <scope>NUCLEOTIDE SEQUENCE [LARGE SCALE GENOMIC DNA]</scope>
    <source>
        <strain evidence="4">ATCC MYA-4620 / CBS 123657 / FGSC 9075 / NRRL 31084 / PH-1</strain>
        <strain evidence="2">PH-1</strain>
    </source>
</reference>
<reference evidence="3 4" key="1">
    <citation type="journal article" date="2007" name="Science">
        <title>The Fusarium graminearum genome reveals a link between localized polymorphism and pathogen specialization.</title>
        <authorList>
            <person name="Cuomo C.A."/>
            <person name="Gueldener U."/>
            <person name="Xu J.-R."/>
            <person name="Trail F."/>
            <person name="Turgeon B.G."/>
            <person name="Di Pietro A."/>
            <person name="Walton J.D."/>
            <person name="Ma L.-J."/>
            <person name="Baker S.E."/>
            <person name="Rep M."/>
            <person name="Adam G."/>
            <person name="Antoniw J."/>
            <person name="Baldwin T."/>
            <person name="Calvo S.E."/>
            <person name="Chang Y.-L."/>
            <person name="DeCaprio D."/>
            <person name="Gale L.R."/>
            <person name="Gnerre S."/>
            <person name="Goswami R.S."/>
            <person name="Hammond-Kosack K."/>
            <person name="Harris L.J."/>
            <person name="Hilburn K."/>
            <person name="Kennell J.C."/>
            <person name="Kroken S."/>
            <person name="Magnuson J.K."/>
            <person name="Mannhaupt G."/>
            <person name="Mauceli E.W."/>
            <person name="Mewes H.-W."/>
            <person name="Mitterbauer R."/>
            <person name="Muehlbauer G."/>
            <person name="Muensterkoetter M."/>
            <person name="Nelson D."/>
            <person name="O'Donnell K."/>
            <person name="Ouellet T."/>
            <person name="Qi W."/>
            <person name="Quesneville H."/>
            <person name="Roncero M.I.G."/>
            <person name="Seong K.-Y."/>
            <person name="Tetko I.V."/>
            <person name="Urban M."/>
            <person name="Waalwijk C."/>
            <person name="Ward T.J."/>
            <person name="Yao J."/>
            <person name="Birren B.W."/>
            <person name="Kistler H.C."/>
        </authorList>
    </citation>
    <scope>NUCLEOTIDE SEQUENCE [LARGE SCALE GENOMIC DNA]</scope>
    <source>
        <strain evidence="4">ATCC MYA-4620 / CBS 123657 / FGSC 9075 / NRRL 31084 / PH-1</strain>
        <strain evidence="3">PH-1 / ATCC MYA-4620 / FGSC 9075 / NRRL 31084</strain>
    </source>
</reference>
<keyword evidence="4" id="KW-1185">Reference proteome</keyword>
<gene>
    <name evidence="2" type="ORF">FGRAMPH1_01T02059</name>
</gene>
<accession>A0A0E0RNK4</accession>
<evidence type="ECO:0000313" key="3">
    <source>
        <dbReference type="EnsemblFungi" id="CEF72829"/>
    </source>
</evidence>
<accession>A0A098D1J6</accession>